<dbReference type="SUPFAM" id="SSF55785">
    <property type="entry name" value="PYP-like sensor domain (PAS domain)"/>
    <property type="match status" value="1"/>
</dbReference>
<dbReference type="SUPFAM" id="SSF81606">
    <property type="entry name" value="PP2C-like"/>
    <property type="match status" value="1"/>
</dbReference>
<keyword evidence="2" id="KW-0472">Membrane</keyword>
<accession>A0A1H1M636</accession>
<dbReference type="InterPro" id="IPR001932">
    <property type="entry name" value="PPM-type_phosphatase-like_dom"/>
</dbReference>
<dbReference type="Gene3D" id="3.30.450.20">
    <property type="entry name" value="PAS domain"/>
    <property type="match status" value="1"/>
</dbReference>
<dbReference type="SMART" id="SM00331">
    <property type="entry name" value="PP2C_SIG"/>
    <property type="match status" value="1"/>
</dbReference>
<keyword evidence="2" id="KW-0812">Transmembrane</keyword>
<dbReference type="Gene3D" id="3.60.40.10">
    <property type="entry name" value="PPM-type phosphatase domain"/>
    <property type="match status" value="1"/>
</dbReference>
<evidence type="ECO:0000259" key="3">
    <source>
        <dbReference type="PROSITE" id="PS50112"/>
    </source>
</evidence>
<evidence type="ECO:0000313" key="4">
    <source>
        <dbReference type="EMBL" id="SDR82107.1"/>
    </source>
</evidence>
<feature type="transmembrane region" description="Helical" evidence="2">
    <location>
        <begin position="98"/>
        <end position="116"/>
    </location>
</feature>
<dbReference type="InterPro" id="IPR000014">
    <property type="entry name" value="PAS"/>
</dbReference>
<dbReference type="SMART" id="SM00091">
    <property type="entry name" value="PAS"/>
    <property type="match status" value="1"/>
</dbReference>
<dbReference type="Proteomes" id="UP000198859">
    <property type="component" value="Chromosome I"/>
</dbReference>
<dbReference type="PROSITE" id="PS50112">
    <property type="entry name" value="PAS"/>
    <property type="match status" value="1"/>
</dbReference>
<keyword evidence="1" id="KW-0378">Hydrolase</keyword>
<feature type="transmembrane region" description="Helical" evidence="2">
    <location>
        <begin position="204"/>
        <end position="221"/>
    </location>
</feature>
<dbReference type="GO" id="GO:0016791">
    <property type="term" value="F:phosphatase activity"/>
    <property type="evidence" value="ECO:0007669"/>
    <property type="project" value="TreeGrafter"/>
</dbReference>
<dbReference type="Pfam" id="PF08448">
    <property type="entry name" value="PAS_4"/>
    <property type="match status" value="1"/>
</dbReference>
<dbReference type="Pfam" id="PF16927">
    <property type="entry name" value="HisKA_7TM"/>
    <property type="match status" value="1"/>
</dbReference>
<reference evidence="5" key="1">
    <citation type="submission" date="2016-10" db="EMBL/GenBank/DDBJ databases">
        <authorList>
            <person name="Varghese N."/>
            <person name="Submissions S."/>
        </authorList>
    </citation>
    <scope>NUCLEOTIDE SEQUENCE [LARGE SCALE GENOMIC DNA]</scope>
    <source>
        <strain evidence="5">DSM 22127</strain>
    </source>
</reference>
<dbReference type="CDD" id="cd00130">
    <property type="entry name" value="PAS"/>
    <property type="match status" value="1"/>
</dbReference>
<feature type="transmembrane region" description="Helical" evidence="2">
    <location>
        <begin position="6"/>
        <end position="25"/>
    </location>
</feature>
<dbReference type="STRING" id="642780.SAMN04488570_0477"/>
<protein>
    <submittedName>
        <fullName evidence="4">PAS domain S-box-containing protein</fullName>
    </submittedName>
</protein>
<evidence type="ECO:0000256" key="1">
    <source>
        <dbReference type="ARBA" id="ARBA00022801"/>
    </source>
</evidence>
<feature type="domain" description="PAS" evidence="3">
    <location>
        <begin position="236"/>
        <end position="276"/>
    </location>
</feature>
<feature type="transmembrane region" description="Helical" evidence="2">
    <location>
        <begin position="142"/>
        <end position="162"/>
    </location>
</feature>
<dbReference type="RefSeq" id="WP_091725593.1">
    <property type="nucleotide sequence ID" value="NZ_LT629757.1"/>
</dbReference>
<evidence type="ECO:0000256" key="2">
    <source>
        <dbReference type="SAM" id="Phobius"/>
    </source>
</evidence>
<dbReference type="Pfam" id="PF07228">
    <property type="entry name" value="SpoIIE"/>
    <property type="match status" value="1"/>
</dbReference>
<name>A0A1H1M636_9ACTN</name>
<gene>
    <name evidence="4" type="ORF">SAMN04488570_0477</name>
</gene>
<dbReference type="InterPro" id="IPR036457">
    <property type="entry name" value="PPM-type-like_dom_sf"/>
</dbReference>
<feature type="transmembrane region" description="Helical" evidence="2">
    <location>
        <begin position="69"/>
        <end position="86"/>
    </location>
</feature>
<dbReference type="OrthoDB" id="5241041at2"/>
<feature type="transmembrane region" description="Helical" evidence="2">
    <location>
        <begin position="174"/>
        <end position="192"/>
    </location>
</feature>
<sequence>MLTLLTALMTATGLMLAALAAYVGWRRSSRAGVALAVLLTSVAWWGLAYALELGAADVPTKSLWGDLKYLGIAFLAPAWLVFVLEYTDRGRLATRRTLVLLAVEPVLLLAALALPATHDLVHSYPPGASEQELPVVGTGPLFWVHLAYSNLLIVVATGLFLVSMVRLSGTYRRMALVLVAAALLPWVVNLLHNFEVGWSARLDLTPFAFILTGAVLVWGLFRERLVQLAPLARSAVVEHMVDGVLVVDAFGRLTDANPAATDLLGASRSRLVGHALEEVLATSGAVGQDGRDLVALPHAESGARTFEVRRDPLQDTGGRAAGELVILHDVTDRLRVEETLAELLVERSRVAAALQQSLTPGELPPMPGMEAVGRYEPAGDGHEIGGDFFDVFPLEDDAWGVVLGDVSGKGAEAAAVTAMARYTLRALATTRHPPSRTLARLNHQLLHATELERHATLAYAVVRPAADTVQVTVSLAGHHPPLLSRRDGEVVPVGELGTVLALLEDGEWHDVTVVLEPGDLLCLFTDGLVEARRGHEMFGTGRVEDVLGRLRRESLAEVADELVQAPRRFHGPALADDLAVLLLRAVGRAGAPRLA</sequence>
<feature type="transmembrane region" description="Helical" evidence="2">
    <location>
        <begin position="32"/>
        <end position="49"/>
    </location>
</feature>
<dbReference type="InterPro" id="IPR013656">
    <property type="entry name" value="PAS_4"/>
</dbReference>
<keyword evidence="2" id="KW-1133">Transmembrane helix</keyword>
<proteinExistence type="predicted"/>
<dbReference type="InterPro" id="IPR031621">
    <property type="entry name" value="HisKA_7TM"/>
</dbReference>
<evidence type="ECO:0000313" key="5">
    <source>
        <dbReference type="Proteomes" id="UP000198859"/>
    </source>
</evidence>
<dbReference type="AlphaFoldDB" id="A0A1H1M636"/>
<dbReference type="PANTHER" id="PTHR43156:SF2">
    <property type="entry name" value="STAGE II SPORULATION PROTEIN E"/>
    <property type="match status" value="1"/>
</dbReference>
<dbReference type="InterPro" id="IPR052016">
    <property type="entry name" value="Bact_Sigma-Reg"/>
</dbReference>
<dbReference type="EMBL" id="LT629757">
    <property type="protein sequence ID" value="SDR82107.1"/>
    <property type="molecule type" value="Genomic_DNA"/>
</dbReference>
<dbReference type="PANTHER" id="PTHR43156">
    <property type="entry name" value="STAGE II SPORULATION PROTEIN E-RELATED"/>
    <property type="match status" value="1"/>
</dbReference>
<organism evidence="4 5">
    <name type="scientific">Nocardioides scoriae</name>
    <dbReference type="NCBI Taxonomy" id="642780"/>
    <lineage>
        <taxon>Bacteria</taxon>
        <taxon>Bacillati</taxon>
        <taxon>Actinomycetota</taxon>
        <taxon>Actinomycetes</taxon>
        <taxon>Propionibacteriales</taxon>
        <taxon>Nocardioidaceae</taxon>
        <taxon>Nocardioides</taxon>
    </lineage>
</organism>
<dbReference type="NCBIfam" id="TIGR00229">
    <property type="entry name" value="sensory_box"/>
    <property type="match status" value="1"/>
</dbReference>
<dbReference type="InterPro" id="IPR035965">
    <property type="entry name" value="PAS-like_dom_sf"/>
</dbReference>
<keyword evidence="5" id="KW-1185">Reference proteome</keyword>